<gene>
    <name evidence="1" type="ORF">GUL26_31140</name>
</gene>
<proteinExistence type="predicted"/>
<sequence length="118" mass="12853">MAALNVTQTGMTAGAQRFLSVVEIPAELEKISCWFGGCSQANPFDFFGKRIRVGEQVQSHYGDDRGFVDESIVYEAKVIAVQVGSVADGVETSLLLKQDGYSSDFVEVSRLTVLEVLQ</sequence>
<dbReference type="EMBL" id="WXZT01000033">
    <property type="protein sequence ID" value="MZZ16725.1"/>
    <property type="molecule type" value="Genomic_DNA"/>
</dbReference>
<organism evidence="1 2">
    <name type="scientific">Pseudomonas aeruginosa</name>
    <dbReference type="NCBI Taxonomy" id="287"/>
    <lineage>
        <taxon>Bacteria</taxon>
        <taxon>Pseudomonadati</taxon>
        <taxon>Pseudomonadota</taxon>
        <taxon>Gammaproteobacteria</taxon>
        <taxon>Pseudomonadales</taxon>
        <taxon>Pseudomonadaceae</taxon>
        <taxon>Pseudomonas</taxon>
    </lineage>
</organism>
<name>A0A6B1YFQ2_PSEAI</name>
<dbReference type="AlphaFoldDB" id="A0A6B1YFQ2"/>
<dbReference type="Proteomes" id="UP000644192">
    <property type="component" value="Unassembled WGS sequence"/>
</dbReference>
<dbReference type="RefSeq" id="WP_079391885.1">
    <property type="nucleotide sequence ID" value="NZ_CAADNI010000810.1"/>
</dbReference>
<comment type="caution">
    <text evidence="1">The sequence shown here is derived from an EMBL/GenBank/DDBJ whole genome shotgun (WGS) entry which is preliminary data.</text>
</comment>
<reference evidence="1" key="1">
    <citation type="submission" date="2020-01" db="EMBL/GenBank/DDBJ databases">
        <title>Bacteria Cultured from War Wounds Associated with the Conflict in Eastern Ukraine.</title>
        <authorList>
            <person name="Snesrud E."/>
            <person name="Galac M.R."/>
            <person name="Mc Gann P."/>
            <person name="Valentine K."/>
            <person name="Viacheslav K."/>
        </authorList>
    </citation>
    <scope>NUCLEOTIDE SEQUENCE</scope>
    <source>
        <strain evidence="1">VNMU148</strain>
    </source>
</reference>
<evidence type="ECO:0000313" key="2">
    <source>
        <dbReference type="Proteomes" id="UP000644192"/>
    </source>
</evidence>
<accession>A0A6B1YFQ2</accession>
<protein>
    <submittedName>
        <fullName evidence="1">Uncharacterized protein</fullName>
    </submittedName>
</protein>
<evidence type="ECO:0000313" key="1">
    <source>
        <dbReference type="EMBL" id="MZZ16725.1"/>
    </source>
</evidence>